<evidence type="ECO:0000313" key="2">
    <source>
        <dbReference type="EMBL" id="KAK7745798.1"/>
    </source>
</evidence>
<name>A0AAN9UDQ4_9PEZI</name>
<comment type="caution">
    <text evidence="2">The sequence shown here is derived from an EMBL/GenBank/DDBJ whole genome shotgun (WGS) entry which is preliminary data.</text>
</comment>
<evidence type="ECO:0000256" key="1">
    <source>
        <dbReference type="SAM" id="MobiDB-lite"/>
    </source>
</evidence>
<dbReference type="AlphaFoldDB" id="A0AAN9UDQ4"/>
<reference evidence="2 3" key="1">
    <citation type="journal article" date="2023" name="PLoS ONE">
        <title>Cytospora paraplurivora sp. nov. isolated from orchards with fruit tree decline syndrome in Ontario, Canada.</title>
        <authorList>
            <person name="Ilyukhin E."/>
            <person name="Nguyen H.D.T."/>
            <person name="Castle A.J."/>
            <person name="Ellouze W."/>
        </authorList>
    </citation>
    <scope>NUCLEOTIDE SEQUENCE [LARGE SCALE GENOMIC DNA]</scope>
    <source>
        <strain evidence="2 3">FDS-564</strain>
    </source>
</reference>
<feature type="compositionally biased region" description="Acidic residues" evidence="1">
    <location>
        <begin position="200"/>
        <end position="222"/>
    </location>
</feature>
<accession>A0AAN9UDQ4</accession>
<protein>
    <submittedName>
        <fullName evidence="2">Uncharacterized protein</fullName>
    </submittedName>
</protein>
<keyword evidence="3" id="KW-1185">Reference proteome</keyword>
<dbReference type="EMBL" id="JAJSPL020000007">
    <property type="protein sequence ID" value="KAK7745798.1"/>
    <property type="molecule type" value="Genomic_DNA"/>
</dbReference>
<sequence length="236" mass="26831">MPWTHPQPTPSSVATDYIKLTLNFQWNNVPPTEFPDRVPDQDLVGSPWIRALRGLRRMGRVGLHVEVNLGEDQAGSADDYTREQVRRVVYFVRAVRNSILREGDRLGNNMIHVFFPHARDAEAIARLPSRNMVVECDTEYVEERGALGALRDVHLDHVHRQRVELFLPDDDDLFPPVDYSDSDDGSRDSLNSHRSWALDSDGDPDEAVEGWDDISLRDEDDSFPPVSARSNDTEEG</sequence>
<gene>
    <name evidence="2" type="ORF">SLS53_002515</name>
</gene>
<feature type="region of interest" description="Disordered" evidence="1">
    <location>
        <begin position="174"/>
        <end position="236"/>
    </location>
</feature>
<dbReference type="Proteomes" id="UP001320245">
    <property type="component" value="Unassembled WGS sequence"/>
</dbReference>
<proteinExistence type="predicted"/>
<organism evidence="2 3">
    <name type="scientific">Cytospora paraplurivora</name>
    <dbReference type="NCBI Taxonomy" id="2898453"/>
    <lineage>
        <taxon>Eukaryota</taxon>
        <taxon>Fungi</taxon>
        <taxon>Dikarya</taxon>
        <taxon>Ascomycota</taxon>
        <taxon>Pezizomycotina</taxon>
        <taxon>Sordariomycetes</taxon>
        <taxon>Sordariomycetidae</taxon>
        <taxon>Diaporthales</taxon>
        <taxon>Cytosporaceae</taxon>
        <taxon>Cytospora</taxon>
    </lineage>
</organism>
<evidence type="ECO:0000313" key="3">
    <source>
        <dbReference type="Proteomes" id="UP001320245"/>
    </source>
</evidence>